<reference evidence="2 3" key="1">
    <citation type="journal article" date="2015" name="Nat. Commun.">
        <title>Lucilia cuprina genome unlocks parasitic fly biology to underpin future interventions.</title>
        <authorList>
            <person name="Anstead C.A."/>
            <person name="Korhonen P.K."/>
            <person name="Young N.D."/>
            <person name="Hall R.S."/>
            <person name="Jex A.R."/>
            <person name="Murali S.C."/>
            <person name="Hughes D.S."/>
            <person name="Lee S.F."/>
            <person name="Perry T."/>
            <person name="Stroehlein A.J."/>
            <person name="Ansell B.R."/>
            <person name="Breugelmans B."/>
            <person name="Hofmann A."/>
            <person name="Qu J."/>
            <person name="Dugan S."/>
            <person name="Lee S.L."/>
            <person name="Chao H."/>
            <person name="Dinh H."/>
            <person name="Han Y."/>
            <person name="Doddapaneni H.V."/>
            <person name="Worley K.C."/>
            <person name="Muzny D.M."/>
            <person name="Ioannidis P."/>
            <person name="Waterhouse R.M."/>
            <person name="Zdobnov E.M."/>
            <person name="James P.J."/>
            <person name="Bagnall N.H."/>
            <person name="Kotze A.C."/>
            <person name="Gibbs R.A."/>
            <person name="Richards S."/>
            <person name="Batterham P."/>
            <person name="Gasser R.B."/>
        </authorList>
    </citation>
    <scope>NUCLEOTIDE SEQUENCE [LARGE SCALE GENOMIC DNA]</scope>
    <source>
        <strain evidence="2 3">LS</strain>
        <tissue evidence="2">Full body</tissue>
    </source>
</reference>
<gene>
    <name evidence="2" type="ORF">FF38_02247</name>
</gene>
<dbReference type="PROSITE" id="PS51671">
    <property type="entry name" value="ACT"/>
    <property type="match status" value="1"/>
</dbReference>
<name>A0A0L0BPA8_LUCCU</name>
<dbReference type="Pfam" id="PF01842">
    <property type="entry name" value="ACT"/>
    <property type="match status" value="1"/>
</dbReference>
<dbReference type="PANTHER" id="PTHR31242:SF2">
    <property type="entry name" value="ACETOLACTATE SYNTHASE SMALL SUBUNIT, MITOCHONDRIAL"/>
    <property type="match status" value="1"/>
</dbReference>
<keyword evidence="3" id="KW-1185">Reference proteome</keyword>
<dbReference type="InterPro" id="IPR048538">
    <property type="entry name" value="Rrn7_cyclin_C"/>
</dbReference>
<dbReference type="PANTHER" id="PTHR31242">
    <property type="entry name" value="ACETOLACTATE SYNTHASE SMALL SUBUNIT, MITOCHONDRIAL"/>
    <property type="match status" value="1"/>
</dbReference>
<dbReference type="InterPro" id="IPR053050">
    <property type="entry name" value="ALS_regulatory_subunit"/>
</dbReference>
<feature type="domain" description="ACT" evidence="1">
    <location>
        <begin position="404"/>
        <end position="453"/>
    </location>
</feature>
<dbReference type="SUPFAM" id="SSF55021">
    <property type="entry name" value="ACT-like"/>
    <property type="match status" value="1"/>
</dbReference>
<organism evidence="2 3">
    <name type="scientific">Lucilia cuprina</name>
    <name type="common">Green bottle fly</name>
    <name type="synonym">Australian sheep blowfly</name>
    <dbReference type="NCBI Taxonomy" id="7375"/>
    <lineage>
        <taxon>Eukaryota</taxon>
        <taxon>Metazoa</taxon>
        <taxon>Ecdysozoa</taxon>
        <taxon>Arthropoda</taxon>
        <taxon>Hexapoda</taxon>
        <taxon>Insecta</taxon>
        <taxon>Pterygota</taxon>
        <taxon>Neoptera</taxon>
        <taxon>Endopterygota</taxon>
        <taxon>Diptera</taxon>
        <taxon>Brachycera</taxon>
        <taxon>Muscomorpha</taxon>
        <taxon>Oestroidea</taxon>
        <taxon>Calliphoridae</taxon>
        <taxon>Luciliinae</taxon>
        <taxon>Lucilia</taxon>
    </lineage>
</organism>
<comment type="caution">
    <text evidence="2">The sequence shown here is derived from an EMBL/GenBank/DDBJ whole genome shotgun (WGS) entry which is preliminary data.</text>
</comment>
<dbReference type="STRING" id="7375.A0A0L0BPA8"/>
<evidence type="ECO:0000313" key="3">
    <source>
        <dbReference type="Proteomes" id="UP000037069"/>
    </source>
</evidence>
<protein>
    <recommendedName>
        <fullName evidence="1">ACT domain-containing protein</fullName>
    </recommendedName>
</protein>
<dbReference type="AlphaFoldDB" id="A0A0L0BPA8"/>
<dbReference type="Pfam" id="PF20645">
    <property type="entry name" value="Rrn7_cyclin_C"/>
    <property type="match status" value="1"/>
</dbReference>
<dbReference type="GO" id="GO:0005948">
    <property type="term" value="C:acetolactate synthase complex"/>
    <property type="evidence" value="ECO:0007669"/>
    <property type="project" value="TreeGrafter"/>
</dbReference>
<dbReference type="GO" id="GO:0042645">
    <property type="term" value="C:mitochondrial nucleoid"/>
    <property type="evidence" value="ECO:0007669"/>
    <property type="project" value="TreeGrafter"/>
</dbReference>
<dbReference type="GO" id="GO:0009082">
    <property type="term" value="P:branched-chain amino acid biosynthetic process"/>
    <property type="evidence" value="ECO:0007669"/>
    <property type="project" value="TreeGrafter"/>
</dbReference>
<dbReference type="InterPro" id="IPR002912">
    <property type="entry name" value="ACT_dom"/>
</dbReference>
<sequence length="453" mass="52222">MNSEITLLELNLFIKFEDFPYLGIFKHLDANELDKLESFATKIFYPEEMFTEVIYKEVNAIKQKLQSRIKFPNHTSFLLTYKLSHYLAVPPTIVDYSLRVQARLNTEKGPYKGSNYEGLTEACCLVATLKLMWGLDSHTKHSYPIDKFGNLNLELWSELIRRCWLMLPEYSNLDDRIVASWDKPQMNNYMDWFHQNILEDRQEVDQKFCTLFPLLKHKRTKKSLAKLKSRLPTEHNLDAIRKVVRNSIFDMTEKLPDKNRVECGKIYRSYSNTRDFADDESISPIIKTLYFVVELLLGVKLETFMDTLTVLEHNLEKGTELYKQKRLQIARPFKGSTCSLANLAATQVRCGSSLSALAYKTLQRNKKRPLLPKIEPPSWSRDAAISSILYETPVPKIRKDQTHVLQCLVQNEPGVLARVSSALAGRGFNIDSLVGCFIAICSSTLIAFQHFLA</sequence>
<dbReference type="GO" id="GO:0030234">
    <property type="term" value="F:enzyme regulator activity"/>
    <property type="evidence" value="ECO:0007669"/>
    <property type="project" value="TreeGrafter"/>
</dbReference>
<evidence type="ECO:0000259" key="1">
    <source>
        <dbReference type="PROSITE" id="PS51671"/>
    </source>
</evidence>
<dbReference type="Gene3D" id="3.30.70.260">
    <property type="match status" value="1"/>
</dbReference>
<accession>A0A0L0BPA8</accession>
<proteinExistence type="predicted"/>
<feature type="non-terminal residue" evidence="2">
    <location>
        <position position="453"/>
    </location>
</feature>
<dbReference type="InterPro" id="IPR045865">
    <property type="entry name" value="ACT-like_dom_sf"/>
</dbReference>
<dbReference type="Proteomes" id="UP000037069">
    <property type="component" value="Unassembled WGS sequence"/>
</dbReference>
<evidence type="ECO:0000313" key="2">
    <source>
        <dbReference type="EMBL" id="KNC21900.1"/>
    </source>
</evidence>
<dbReference type="EMBL" id="JRES01001571">
    <property type="protein sequence ID" value="KNC21900.1"/>
    <property type="molecule type" value="Genomic_DNA"/>
</dbReference>